<evidence type="ECO:0000313" key="4">
    <source>
        <dbReference type="EMBL" id="EAJ9197009.1"/>
    </source>
</evidence>
<sequence length="111" mass="12763">MNLSSVLIVAKVQHIDELKKEILKIPSCSIELCENEKIIVVIESESLEKELESYKMLEKLPHIISINMVFSYQDLDKDIQKAINSGAIQTIEKNENAENIRYYGSIYNQMS</sequence>
<dbReference type="EMBL" id="AACBVJ010000003">
    <property type="protein sequence ID" value="EAJ9197009.1"/>
    <property type="molecule type" value="Genomic_DNA"/>
</dbReference>
<gene>
    <name evidence="1" type="primary">napD</name>
    <name evidence="7" type="ORF">B9Q54_06425</name>
    <name evidence="3" type="ORF">BU953_03805</name>
    <name evidence="4" type="ORF">BZ274_02270</name>
    <name evidence="6" type="ORF">C6T04_07310</name>
    <name evidence="5" type="ORF">CJD00_03900</name>
    <name evidence="8" type="ORF">DSX26_05835</name>
    <name evidence="9" type="ORF">DYF97_06645</name>
    <name evidence="10" type="ORF">DYU70_07450</name>
    <name evidence="2" type="ORF">ES716_04460</name>
</gene>
<dbReference type="Proteomes" id="UP000365807">
    <property type="component" value="Unassembled WGS sequence"/>
</dbReference>
<evidence type="ECO:0000313" key="19">
    <source>
        <dbReference type="Proteomes" id="UP000576616"/>
    </source>
</evidence>
<evidence type="ECO:0000313" key="14">
    <source>
        <dbReference type="Proteomes" id="UP000365807"/>
    </source>
</evidence>
<evidence type="ECO:0000313" key="16">
    <source>
        <dbReference type="Proteomes" id="UP000409545"/>
    </source>
</evidence>
<proteinExistence type="inferred from homology"/>
<dbReference type="EMBL" id="AACGUZ010000010">
    <property type="protein sequence ID" value="EAK5103900.1"/>
    <property type="molecule type" value="Genomic_DNA"/>
</dbReference>
<dbReference type="GO" id="GO:0005737">
    <property type="term" value="C:cytoplasm"/>
    <property type="evidence" value="ECO:0007669"/>
    <property type="project" value="UniProtKB-SubCell"/>
</dbReference>
<comment type="caution">
    <text evidence="2">The sequence shown here is derived from an EMBL/GenBank/DDBJ whole genome shotgun (WGS) entry which is preliminary data.</text>
</comment>
<accession>A0A0Q2Q160</accession>
<dbReference type="Proteomes" id="UP000352088">
    <property type="component" value="Unassembled WGS sequence"/>
</dbReference>
<dbReference type="EMBL" id="AACRQU010000015">
    <property type="protein sequence ID" value="EAL8417042.1"/>
    <property type="molecule type" value="Genomic_DNA"/>
</dbReference>
<evidence type="ECO:0000313" key="7">
    <source>
        <dbReference type="EMBL" id="EAK5103900.1"/>
    </source>
</evidence>
<dbReference type="OrthoDB" id="5325139at2"/>
<dbReference type="Proteomes" id="UP000576616">
    <property type="component" value="Unassembled WGS sequence"/>
</dbReference>
<evidence type="ECO:0000313" key="3">
    <source>
        <dbReference type="EMBL" id="EAJ1076747.1"/>
    </source>
</evidence>
<evidence type="ECO:0000313" key="12">
    <source>
        <dbReference type="Proteomes" id="UP000352088"/>
    </source>
</evidence>
<evidence type="ECO:0000313" key="18">
    <source>
        <dbReference type="Proteomes" id="UP000557830"/>
    </source>
</evidence>
<dbReference type="eggNOG" id="COG3062">
    <property type="taxonomic scope" value="Bacteria"/>
</dbReference>
<evidence type="ECO:0000313" key="17">
    <source>
        <dbReference type="Proteomes" id="UP000411403"/>
    </source>
</evidence>
<dbReference type="GO" id="GO:0051224">
    <property type="term" value="P:negative regulation of protein transport"/>
    <property type="evidence" value="ECO:0007669"/>
    <property type="project" value="UniProtKB-UniRule"/>
</dbReference>
<dbReference type="AlphaFoldDB" id="A0A0Q2Q160"/>
<dbReference type="EMBL" id="AACDUL010000005">
    <property type="protein sequence ID" value="EAK1509421.1"/>
    <property type="molecule type" value="Genomic_DNA"/>
</dbReference>
<dbReference type="Proteomes" id="UP000409545">
    <property type="component" value="Unassembled WGS sequence"/>
</dbReference>
<dbReference type="Proteomes" id="UP000333665">
    <property type="component" value="Unassembled WGS sequence"/>
</dbReference>
<dbReference type="KEGG" id="ccoo:ATE51_02076"/>
<evidence type="ECO:0000313" key="9">
    <source>
        <dbReference type="EMBL" id="EAL8417042.1"/>
    </source>
</evidence>
<keyword evidence="1" id="KW-0963">Cytoplasm</keyword>
<dbReference type="EMBL" id="AABKAB010000006">
    <property type="protein sequence ID" value="EAH8157175.1"/>
    <property type="molecule type" value="Genomic_DNA"/>
</dbReference>
<evidence type="ECO:0000313" key="15">
    <source>
        <dbReference type="Proteomes" id="UP000382436"/>
    </source>
</evidence>
<dbReference type="EMBL" id="AABUYW010000005">
    <property type="protein sequence ID" value="EAJ1076747.1"/>
    <property type="molecule type" value="Genomic_DNA"/>
</dbReference>
<protein>
    <recommendedName>
        <fullName evidence="1">Chaperone NapD</fullName>
    </recommendedName>
    <alternativeName>
        <fullName evidence="1">NapA signal peptide-binding chaperone NapD</fullName>
    </alternativeName>
</protein>
<keyword evidence="1" id="KW-0143">Chaperone</keyword>
<evidence type="ECO:0000313" key="6">
    <source>
        <dbReference type="EMBL" id="EAK4358712.1"/>
    </source>
</evidence>
<comment type="subunit">
    <text evidence="1">Interacts with the cytoplasmic NapA precursor.</text>
</comment>
<dbReference type="EMBL" id="AACGFG010000010">
    <property type="protein sequence ID" value="EAK4358712.1"/>
    <property type="molecule type" value="Genomic_DNA"/>
</dbReference>
<comment type="subcellular location">
    <subcellularLocation>
        <location evidence="1">Cytoplasm</location>
    </subcellularLocation>
</comment>
<evidence type="ECO:0000313" key="8">
    <source>
        <dbReference type="EMBL" id="EAL6850987.1"/>
    </source>
</evidence>
<organism evidence="2 19">
    <name type="scientific">Campylobacter coli</name>
    <dbReference type="NCBI Taxonomy" id="195"/>
    <lineage>
        <taxon>Bacteria</taxon>
        <taxon>Pseudomonadati</taxon>
        <taxon>Campylobacterota</taxon>
        <taxon>Epsilonproteobacteria</taxon>
        <taxon>Campylobacterales</taxon>
        <taxon>Campylobacteraceae</taxon>
        <taxon>Campylobacter</taxon>
    </lineage>
</organism>
<reference evidence="8 12" key="2">
    <citation type="submission" date="2018-07" db="EMBL/GenBank/DDBJ databases">
        <authorList>
            <consortium name="NARMS: The National Antimicrobial Resistance Monitoring System"/>
        </authorList>
    </citation>
    <scope>NUCLEOTIDE SEQUENCE [LARGE SCALE GENOMIC DNA]</scope>
    <source>
        <strain evidence="10 17">CVM N17C171</strain>
        <strain evidence="8 12">CVM N17C548</strain>
        <strain evidence="6 14">FSIS11807978</strain>
        <strain evidence="9 11">FSIS11812579</strain>
        <strain evidence="3 18">FSIS1609200</strain>
        <strain evidence="7 16">FSIS1711007</strain>
    </source>
</reference>
<comment type="function">
    <text evidence="1">Chaperone for NapA, the catalytic subunit of the periplasmic nitrate reductase. It binds directly and specifically to the twin-arginine signal peptide of NapA, preventing premature interaction with the Tat translocase and premature export.</text>
</comment>
<dbReference type="Proteomes" id="UP000557830">
    <property type="component" value="Unassembled WGS sequence"/>
</dbReference>
<reference evidence="5 13" key="1">
    <citation type="submission" date="2018-05" db="EMBL/GenBank/DDBJ databases">
        <authorList>
            <consortium name="GenomeTrakr network: Whole genome sequencing for foodborne pathogen traceback"/>
        </authorList>
    </citation>
    <scope>NUCLEOTIDE SEQUENCE [LARGE SCALE GENOMIC DNA]</scope>
    <source>
        <strain evidence="5 13">NC_C6016</strain>
    </source>
</reference>
<dbReference type="Proteomes" id="UP000411403">
    <property type="component" value="Unassembled WGS sequence"/>
</dbReference>
<reference evidence="2 19" key="3">
    <citation type="submission" date="2019-01" db="EMBL/GenBank/DDBJ databases">
        <authorList>
            <consortium name="PulseNet: The National Subtyping Network for Foodborne Disease Surveillance"/>
            <person name="Tarr C.L."/>
            <person name="Trees E."/>
            <person name="Katz L.S."/>
            <person name="Carleton-Romer H.A."/>
            <person name="Stroika S."/>
            <person name="Kucerova Z."/>
            <person name="Roache K.F."/>
            <person name="Sabol A.L."/>
            <person name="Besser J."/>
            <person name="Gerner-Smidt P."/>
        </authorList>
    </citation>
    <scope>NUCLEOTIDE SEQUENCE [LARGE SCALE GENOMIC DNA]</scope>
    <source>
        <strain evidence="4 15">PNUSAC001435</strain>
        <strain evidence="2 19">PNUSAC007828</strain>
    </source>
</reference>
<dbReference type="Proteomes" id="UP000361993">
    <property type="component" value="Unassembled WGS sequence"/>
</dbReference>
<name>A0A0Q2Q160_CAMCO</name>
<evidence type="ECO:0000313" key="11">
    <source>
        <dbReference type="Proteomes" id="UP000333665"/>
    </source>
</evidence>
<dbReference type="STRING" id="195.ATE51_02076"/>
<comment type="similarity">
    <text evidence="1">Belongs to the NapD family.</text>
</comment>
<dbReference type="Proteomes" id="UP000382436">
    <property type="component" value="Unassembled WGS sequence"/>
</dbReference>
<evidence type="ECO:0000313" key="2">
    <source>
        <dbReference type="EMBL" id="EAH8157175.1"/>
    </source>
</evidence>
<evidence type="ECO:0000256" key="1">
    <source>
        <dbReference type="HAMAP-Rule" id="MF_02200"/>
    </source>
</evidence>
<evidence type="ECO:0000313" key="5">
    <source>
        <dbReference type="EMBL" id="EAK1509421.1"/>
    </source>
</evidence>
<evidence type="ECO:0000313" key="10">
    <source>
        <dbReference type="EMBL" id="EAL9204983.1"/>
    </source>
</evidence>
<dbReference type="Pfam" id="PF03927">
    <property type="entry name" value="NapD"/>
    <property type="match status" value="1"/>
</dbReference>
<dbReference type="KEGG" id="ccof:VC76_03805"/>
<dbReference type="EMBL" id="AACQHW010000005">
    <property type="protein sequence ID" value="EAL6850987.1"/>
    <property type="molecule type" value="Genomic_DNA"/>
</dbReference>
<dbReference type="HAMAP" id="MF_02200">
    <property type="entry name" value="NapD"/>
    <property type="match status" value="1"/>
</dbReference>
<dbReference type="EMBL" id="AACSIE010000007">
    <property type="protein sequence ID" value="EAL9204983.1"/>
    <property type="molecule type" value="Genomic_DNA"/>
</dbReference>
<dbReference type="RefSeq" id="WP_002776683.1">
    <property type="nucleotide sequence ID" value="NZ_AANHVQ020000006.1"/>
</dbReference>
<evidence type="ECO:0000313" key="13">
    <source>
        <dbReference type="Proteomes" id="UP000361993"/>
    </source>
</evidence>
<dbReference type="Gene3D" id="3.30.70.920">
    <property type="match status" value="1"/>
</dbReference>
<dbReference type="PIRSF" id="PIRSF020431">
    <property type="entry name" value="UCP020431_NapD"/>
    <property type="match status" value="1"/>
</dbReference>
<dbReference type="GO" id="GO:0005048">
    <property type="term" value="F:signal sequence binding"/>
    <property type="evidence" value="ECO:0007669"/>
    <property type="project" value="UniProtKB-UniRule"/>
</dbReference>
<dbReference type="InterPro" id="IPR005623">
    <property type="entry name" value="Chaperone_NapD_NO3_reduct"/>
</dbReference>